<protein>
    <submittedName>
        <fullName evidence="1">Uncharacterized protein</fullName>
    </submittedName>
</protein>
<proteinExistence type="predicted"/>
<sequence length="61" mass="6558">MKERRLRSGGLRGRENSRLDHGASFRFTLYGRGGAGHVGEKVPGAGGVPCLCLRGCFLSRP</sequence>
<gene>
    <name evidence="1" type="ORF">TRIP_B330034</name>
</gene>
<name>A0A653A780_UNCDX</name>
<dbReference type="AlphaFoldDB" id="A0A653A780"/>
<evidence type="ECO:0000313" key="1">
    <source>
        <dbReference type="EMBL" id="VBB43844.1"/>
    </source>
</evidence>
<accession>A0A653A780</accession>
<organism evidence="1">
    <name type="scientific">Uncultured Desulfatiglans sp</name>
    <dbReference type="NCBI Taxonomy" id="1748965"/>
    <lineage>
        <taxon>Bacteria</taxon>
        <taxon>Pseudomonadati</taxon>
        <taxon>Thermodesulfobacteriota</taxon>
        <taxon>Desulfobacteria</taxon>
        <taxon>Desulfatiglandales</taxon>
        <taxon>Desulfatiglandaceae</taxon>
        <taxon>Desulfatiglans</taxon>
        <taxon>environmental samples</taxon>
    </lineage>
</organism>
<dbReference type="EMBL" id="UPXX01000027">
    <property type="protein sequence ID" value="VBB43844.1"/>
    <property type="molecule type" value="Genomic_DNA"/>
</dbReference>
<reference evidence="1" key="1">
    <citation type="submission" date="2018-07" db="EMBL/GenBank/DDBJ databases">
        <authorList>
            <consortium name="Genoscope - CEA"/>
            <person name="William W."/>
        </authorList>
    </citation>
    <scope>NUCLEOTIDE SEQUENCE</scope>
    <source>
        <strain evidence="1">IK1</strain>
    </source>
</reference>